<sequence length="474" mass="54063">MKVKMILPALTEAESPQWRPIKYSLFPPLGLATLAAYLSPEDEIDLQDQHVETLRLDDAPDLVVIQVYITNAFRAYRIADHYRNKGSYVILGGLHVTSLPYEAMTHADSIFIGPGEDTFPRFLLDFKKRAPQKVYTSTARTLAGIPPIRRDLIKRNLYLVPNSIVVTRGCPHHCSFCYKDAFFEGGKSFYTQQVDDALAEIDRLPGRHLYFLDDHLLGNAKFADALFEGMRGMNRVFQGASTVDAILRGNLIEKAADAGLRSLFVGFETFSPQNLKQSNKKQNLEKDYAKAVNRLHSLGIMINGSFVFGLDDDDRDVFKRTVDWGVSQGITTATYHILTPYPGTDLYKNMEAEGRIMTRNWDRYDTRHVVYKTIGLDAEKLEEGYWWAYDNFYSWKNIIKSSLQHDSLKYIAKHFFYTGGWKKFEPLWNFIIKTGGLNAMLPLLESILSKVKTGRTSEGLRDRIELDANPLILN</sequence>
<dbReference type="PANTHER" id="PTHR43409:SF7">
    <property type="entry name" value="BLL1977 PROTEIN"/>
    <property type="match status" value="1"/>
</dbReference>
<dbReference type="InterPro" id="IPR007197">
    <property type="entry name" value="rSAM"/>
</dbReference>
<evidence type="ECO:0000256" key="7">
    <source>
        <dbReference type="ARBA" id="ARBA00023014"/>
    </source>
</evidence>
<evidence type="ECO:0000256" key="1">
    <source>
        <dbReference type="ARBA" id="ARBA00001966"/>
    </source>
</evidence>
<dbReference type="InterPro" id="IPR058240">
    <property type="entry name" value="rSAM_sf"/>
</dbReference>
<dbReference type="Gene3D" id="3.80.30.20">
    <property type="entry name" value="tm_1862 like domain"/>
    <property type="match status" value="1"/>
</dbReference>
<dbReference type="SMART" id="SM00729">
    <property type="entry name" value="Elp3"/>
    <property type="match status" value="1"/>
</dbReference>
<evidence type="ECO:0000259" key="8">
    <source>
        <dbReference type="PROSITE" id="PS51918"/>
    </source>
</evidence>
<evidence type="ECO:0000256" key="6">
    <source>
        <dbReference type="ARBA" id="ARBA00023004"/>
    </source>
</evidence>
<evidence type="ECO:0000256" key="5">
    <source>
        <dbReference type="ARBA" id="ARBA00022723"/>
    </source>
</evidence>
<evidence type="ECO:0000256" key="3">
    <source>
        <dbReference type="ARBA" id="ARBA00022679"/>
    </source>
</evidence>
<dbReference type="EMBL" id="CP159289">
    <property type="protein sequence ID" value="XCH25875.1"/>
    <property type="molecule type" value="Genomic_DNA"/>
</dbReference>
<dbReference type="InterPro" id="IPR006638">
    <property type="entry name" value="Elp3/MiaA/NifB-like_rSAM"/>
</dbReference>
<dbReference type="Gene3D" id="3.40.50.280">
    <property type="entry name" value="Cobalamin-binding domain"/>
    <property type="match status" value="1"/>
</dbReference>
<dbReference type="GO" id="GO:0051539">
    <property type="term" value="F:4 iron, 4 sulfur cluster binding"/>
    <property type="evidence" value="ECO:0007669"/>
    <property type="project" value="UniProtKB-KW"/>
</dbReference>
<dbReference type="SFLD" id="SFLDG01082">
    <property type="entry name" value="B12-binding_domain_containing"/>
    <property type="match status" value="1"/>
</dbReference>
<keyword evidence="2" id="KW-0489">Methyltransferase</keyword>
<dbReference type="GO" id="GO:0003824">
    <property type="term" value="F:catalytic activity"/>
    <property type="evidence" value="ECO:0007669"/>
    <property type="project" value="InterPro"/>
</dbReference>
<dbReference type="InterPro" id="IPR006158">
    <property type="entry name" value="Cobalamin-bd"/>
</dbReference>
<dbReference type="InterPro" id="IPR051198">
    <property type="entry name" value="BchE-like"/>
</dbReference>
<dbReference type="SFLD" id="SFLDS00029">
    <property type="entry name" value="Radical_SAM"/>
    <property type="match status" value="1"/>
</dbReference>
<keyword evidence="7" id="KW-0411">Iron-sulfur</keyword>
<dbReference type="SFLD" id="SFLDG01123">
    <property type="entry name" value="methyltransferase_(Class_B)"/>
    <property type="match status" value="1"/>
</dbReference>
<comment type="cofactor">
    <cofactor evidence="1">
        <name>[4Fe-4S] cluster</name>
        <dbReference type="ChEBI" id="CHEBI:49883"/>
    </cofactor>
</comment>
<organism evidence="9">
    <name type="scientific">Dyadobacter sp. 676</name>
    <dbReference type="NCBI Taxonomy" id="3088362"/>
    <lineage>
        <taxon>Bacteria</taxon>
        <taxon>Pseudomonadati</taxon>
        <taxon>Bacteroidota</taxon>
        <taxon>Cytophagia</taxon>
        <taxon>Cytophagales</taxon>
        <taxon>Spirosomataceae</taxon>
        <taxon>Dyadobacter</taxon>
    </lineage>
</organism>
<dbReference type="CDD" id="cd02068">
    <property type="entry name" value="radical_SAM_B12_BD"/>
    <property type="match status" value="1"/>
</dbReference>
<dbReference type="RefSeq" id="WP_353721172.1">
    <property type="nucleotide sequence ID" value="NZ_CP159289.1"/>
</dbReference>
<dbReference type="Pfam" id="PF04055">
    <property type="entry name" value="Radical_SAM"/>
    <property type="match status" value="1"/>
</dbReference>
<proteinExistence type="predicted"/>
<dbReference type="Pfam" id="PF02310">
    <property type="entry name" value="B12-binding"/>
    <property type="match status" value="1"/>
</dbReference>
<name>A0AAU8FQR3_9BACT</name>
<evidence type="ECO:0000256" key="2">
    <source>
        <dbReference type="ARBA" id="ARBA00022603"/>
    </source>
</evidence>
<gene>
    <name evidence="9" type="ORF">ABV298_05540</name>
</gene>
<feature type="domain" description="Radical SAM core" evidence="8">
    <location>
        <begin position="156"/>
        <end position="377"/>
    </location>
</feature>
<dbReference type="GO" id="GO:0046872">
    <property type="term" value="F:metal ion binding"/>
    <property type="evidence" value="ECO:0007669"/>
    <property type="project" value="UniProtKB-KW"/>
</dbReference>
<dbReference type="PROSITE" id="PS51918">
    <property type="entry name" value="RADICAL_SAM"/>
    <property type="match status" value="1"/>
</dbReference>
<dbReference type="GO" id="GO:0005829">
    <property type="term" value="C:cytosol"/>
    <property type="evidence" value="ECO:0007669"/>
    <property type="project" value="TreeGrafter"/>
</dbReference>
<dbReference type="InterPro" id="IPR034466">
    <property type="entry name" value="Methyltransferase_Class_B"/>
</dbReference>
<dbReference type="AlphaFoldDB" id="A0AAU8FQR3"/>
<evidence type="ECO:0000256" key="4">
    <source>
        <dbReference type="ARBA" id="ARBA00022691"/>
    </source>
</evidence>
<dbReference type="PANTHER" id="PTHR43409">
    <property type="entry name" value="ANAEROBIC MAGNESIUM-PROTOPORPHYRIN IX MONOMETHYL ESTER CYCLASE-RELATED"/>
    <property type="match status" value="1"/>
</dbReference>
<keyword evidence="3" id="KW-0808">Transferase</keyword>
<accession>A0AAU8FQR3</accession>
<dbReference type="InterPro" id="IPR023404">
    <property type="entry name" value="rSAM_horseshoe"/>
</dbReference>
<keyword evidence="6" id="KW-0408">Iron</keyword>
<keyword evidence="5" id="KW-0479">Metal-binding</keyword>
<protein>
    <submittedName>
        <fullName evidence="9">Radical SAM protein</fullName>
    </submittedName>
</protein>
<dbReference type="CDD" id="cd01335">
    <property type="entry name" value="Radical_SAM"/>
    <property type="match status" value="1"/>
</dbReference>
<dbReference type="SUPFAM" id="SSF102114">
    <property type="entry name" value="Radical SAM enzymes"/>
    <property type="match status" value="1"/>
</dbReference>
<reference evidence="9" key="1">
    <citation type="submission" date="2024-06" db="EMBL/GenBank/DDBJ databases">
        <title>Sequencing and assembly of the genome of Dyadobacter sp. strain 676, a symbiont of Cyamopsis tetragonoloba.</title>
        <authorList>
            <person name="Guro P."/>
            <person name="Sazanova A."/>
            <person name="Kuznetsova I."/>
            <person name="Belimov A."/>
            <person name="Safronova V."/>
        </authorList>
    </citation>
    <scope>NUCLEOTIDE SEQUENCE</scope>
    <source>
        <strain evidence="9">676</strain>
    </source>
</reference>
<dbReference type="GO" id="GO:0031419">
    <property type="term" value="F:cobalamin binding"/>
    <property type="evidence" value="ECO:0007669"/>
    <property type="project" value="InterPro"/>
</dbReference>
<evidence type="ECO:0000313" key="9">
    <source>
        <dbReference type="EMBL" id="XCH25875.1"/>
    </source>
</evidence>
<keyword evidence="4" id="KW-0949">S-adenosyl-L-methionine</keyword>